<feature type="transmembrane region" description="Helical" evidence="13">
    <location>
        <begin position="174"/>
        <end position="195"/>
    </location>
</feature>
<keyword evidence="15" id="KW-1185">Reference proteome</keyword>
<keyword evidence="7" id="KW-0630">Potassium</keyword>
<feature type="transmembrane region" description="Helical" evidence="13">
    <location>
        <begin position="55"/>
        <end position="75"/>
    </location>
</feature>
<comment type="subcellular location">
    <subcellularLocation>
        <location evidence="1">Membrane</location>
        <topology evidence="1">Multi-pass membrane protein</topology>
    </subcellularLocation>
</comment>
<keyword evidence="9" id="KW-0406">Ion transport</keyword>
<evidence type="ECO:0000256" key="2">
    <source>
        <dbReference type="ARBA" id="ARBA00006920"/>
    </source>
</evidence>
<protein>
    <submittedName>
        <fullName evidence="14">DUF1211 domain-containing protein</fullName>
    </submittedName>
</protein>
<keyword evidence="6" id="KW-0631">Potassium channel</keyword>
<reference evidence="14 15" key="1">
    <citation type="submission" date="2020-05" db="EMBL/GenBank/DDBJ databases">
        <title>Mucilaginibacter mali sp. nov.</title>
        <authorList>
            <person name="Kim H.S."/>
            <person name="Lee K.C."/>
            <person name="Suh M.K."/>
            <person name="Kim J.-S."/>
            <person name="Han K.-I."/>
            <person name="Eom M.K."/>
            <person name="Shin Y.K."/>
            <person name="Lee J.-S."/>
        </authorList>
    </citation>
    <scope>NUCLEOTIDE SEQUENCE [LARGE SCALE GENOMIC DNA]</scope>
    <source>
        <strain evidence="14 15">G2-14</strain>
    </source>
</reference>
<keyword evidence="8 13" id="KW-1133">Transmembrane helix</keyword>
<dbReference type="GO" id="GO:0016020">
    <property type="term" value="C:membrane"/>
    <property type="evidence" value="ECO:0007669"/>
    <property type="project" value="UniProtKB-SubCell"/>
</dbReference>
<dbReference type="PANTHER" id="PTHR31462:SF5">
    <property type="entry name" value="ENDOSOMAL_LYSOSOMAL PROTON CHANNEL TMEM175"/>
    <property type="match status" value="1"/>
</dbReference>
<keyword evidence="11" id="KW-0407">Ion channel</keyword>
<evidence type="ECO:0000256" key="8">
    <source>
        <dbReference type="ARBA" id="ARBA00022989"/>
    </source>
</evidence>
<evidence type="ECO:0000313" key="15">
    <source>
        <dbReference type="Proteomes" id="UP000505355"/>
    </source>
</evidence>
<dbReference type="Proteomes" id="UP000505355">
    <property type="component" value="Chromosome"/>
</dbReference>
<dbReference type="RefSeq" id="WP_173414300.1">
    <property type="nucleotide sequence ID" value="NZ_CP054139.1"/>
</dbReference>
<evidence type="ECO:0000256" key="9">
    <source>
        <dbReference type="ARBA" id="ARBA00023065"/>
    </source>
</evidence>
<evidence type="ECO:0000256" key="7">
    <source>
        <dbReference type="ARBA" id="ARBA00022958"/>
    </source>
</evidence>
<evidence type="ECO:0000256" key="3">
    <source>
        <dbReference type="ARBA" id="ARBA00022448"/>
    </source>
</evidence>
<keyword evidence="10 13" id="KW-0472">Membrane</keyword>
<feature type="transmembrane region" description="Helical" evidence="13">
    <location>
        <begin position="96"/>
        <end position="120"/>
    </location>
</feature>
<feature type="transmembrane region" description="Helical" evidence="13">
    <location>
        <begin position="18"/>
        <end position="35"/>
    </location>
</feature>
<evidence type="ECO:0000313" key="14">
    <source>
        <dbReference type="EMBL" id="QKJ29608.1"/>
    </source>
</evidence>
<evidence type="ECO:0000256" key="6">
    <source>
        <dbReference type="ARBA" id="ARBA00022826"/>
    </source>
</evidence>
<comment type="similarity">
    <text evidence="2">Belongs to the TMEM175 family.</text>
</comment>
<feature type="transmembrane region" description="Helical" evidence="13">
    <location>
        <begin position="132"/>
        <end position="153"/>
    </location>
</feature>
<evidence type="ECO:0000256" key="4">
    <source>
        <dbReference type="ARBA" id="ARBA00022538"/>
    </source>
</evidence>
<dbReference type="GO" id="GO:0005267">
    <property type="term" value="F:potassium channel activity"/>
    <property type="evidence" value="ECO:0007669"/>
    <property type="project" value="UniProtKB-KW"/>
</dbReference>
<evidence type="ECO:0000256" key="12">
    <source>
        <dbReference type="ARBA" id="ARBA00034430"/>
    </source>
</evidence>
<evidence type="ECO:0000256" key="1">
    <source>
        <dbReference type="ARBA" id="ARBA00004141"/>
    </source>
</evidence>
<feature type="transmembrane region" description="Helical" evidence="13">
    <location>
        <begin position="201"/>
        <end position="221"/>
    </location>
</feature>
<comment type="catalytic activity">
    <reaction evidence="12">
        <text>K(+)(in) = K(+)(out)</text>
        <dbReference type="Rhea" id="RHEA:29463"/>
        <dbReference type="ChEBI" id="CHEBI:29103"/>
    </reaction>
</comment>
<keyword evidence="4" id="KW-0633">Potassium transport</keyword>
<accession>A0A7D4PT38</accession>
<name>A0A7D4PT38_9SPHI</name>
<evidence type="ECO:0000256" key="11">
    <source>
        <dbReference type="ARBA" id="ARBA00023303"/>
    </source>
</evidence>
<organism evidence="14 15">
    <name type="scientific">Mucilaginibacter mali</name>
    <dbReference type="NCBI Taxonomy" id="2740462"/>
    <lineage>
        <taxon>Bacteria</taxon>
        <taxon>Pseudomonadati</taxon>
        <taxon>Bacteroidota</taxon>
        <taxon>Sphingobacteriia</taxon>
        <taxon>Sphingobacteriales</taxon>
        <taxon>Sphingobacteriaceae</taxon>
        <taxon>Mucilaginibacter</taxon>
    </lineage>
</organism>
<evidence type="ECO:0000256" key="10">
    <source>
        <dbReference type="ARBA" id="ARBA00023136"/>
    </source>
</evidence>
<gene>
    <name evidence="14" type="ORF">HQ865_07535</name>
</gene>
<proteinExistence type="inferred from homology"/>
<keyword evidence="3" id="KW-0813">Transport</keyword>
<keyword evidence="5 13" id="KW-0812">Transmembrane</keyword>
<dbReference type="InterPro" id="IPR010617">
    <property type="entry name" value="TMEM175-like"/>
</dbReference>
<dbReference type="AlphaFoldDB" id="A0A7D4PT38"/>
<sequence>MNLEEEQEIKKEFQLERVILFSDAVFAIIITIMVIELKFPETIKEMKLHSPELHHAIAEVVLKFTGYLVSFFIVARFWMTHLKIFSFLKDYNNKLLMLNLAFLFCVSLFPFGVTLITGTFKPGSVQYGWGMTTYITIFFAGTLTQSLLIRYLVLNKNTLCVAPDKIENELRWKSTKFMIGSLGFFFLVLILANYFELPPLLYIYIMAFFGVVNGVVVRKLYPNEATSDSKPVILRIFSRKKASPKA</sequence>
<dbReference type="GO" id="GO:0015252">
    <property type="term" value="F:proton channel activity"/>
    <property type="evidence" value="ECO:0007669"/>
    <property type="project" value="InterPro"/>
</dbReference>
<dbReference type="PANTHER" id="PTHR31462">
    <property type="entry name" value="ENDOSOMAL/LYSOSOMAL POTASSIUM CHANNEL TMEM175"/>
    <property type="match status" value="1"/>
</dbReference>
<evidence type="ECO:0000256" key="13">
    <source>
        <dbReference type="SAM" id="Phobius"/>
    </source>
</evidence>
<evidence type="ECO:0000256" key="5">
    <source>
        <dbReference type="ARBA" id="ARBA00022692"/>
    </source>
</evidence>
<dbReference type="KEGG" id="mmab:HQ865_07535"/>
<dbReference type="EMBL" id="CP054139">
    <property type="protein sequence ID" value="QKJ29608.1"/>
    <property type="molecule type" value="Genomic_DNA"/>
</dbReference>
<dbReference type="Pfam" id="PF06736">
    <property type="entry name" value="TMEM175"/>
    <property type="match status" value="1"/>
</dbReference>